<dbReference type="SUPFAM" id="SSF56219">
    <property type="entry name" value="DNase I-like"/>
    <property type="match status" value="1"/>
</dbReference>
<comment type="caution">
    <text evidence="3">The sequence shown here is derived from an EMBL/GenBank/DDBJ whole genome shotgun (WGS) entry which is preliminary data.</text>
</comment>
<dbReference type="RefSeq" id="WP_147927262.1">
    <property type="nucleotide sequence ID" value="NZ_VKAC01000009.1"/>
</dbReference>
<proteinExistence type="predicted"/>
<keyword evidence="3" id="KW-0540">Nuclease</keyword>
<keyword evidence="3" id="KW-0255">Endonuclease</keyword>
<feature type="domain" description="Endonuclease/exonuclease/phosphatase" evidence="2">
    <location>
        <begin position="6"/>
        <end position="253"/>
    </location>
</feature>
<dbReference type="InterPro" id="IPR005135">
    <property type="entry name" value="Endo/exonuclease/phosphatase"/>
</dbReference>
<evidence type="ECO:0000259" key="2">
    <source>
        <dbReference type="Pfam" id="PF03372"/>
    </source>
</evidence>
<protein>
    <submittedName>
        <fullName evidence="3">Endonuclease</fullName>
    </submittedName>
</protein>
<evidence type="ECO:0000313" key="3">
    <source>
        <dbReference type="EMBL" id="TXR55255.1"/>
    </source>
</evidence>
<dbReference type="EMBL" id="VKAC01000009">
    <property type="protein sequence ID" value="TXR55255.1"/>
    <property type="molecule type" value="Genomic_DNA"/>
</dbReference>
<dbReference type="InterPro" id="IPR036691">
    <property type="entry name" value="Endo/exonu/phosph_ase_sf"/>
</dbReference>
<keyword evidence="3" id="KW-0378">Hydrolase</keyword>
<organism evidence="3 4">
    <name type="scientific">Quadrisphaera setariae</name>
    <dbReference type="NCBI Taxonomy" id="2593304"/>
    <lineage>
        <taxon>Bacteria</taxon>
        <taxon>Bacillati</taxon>
        <taxon>Actinomycetota</taxon>
        <taxon>Actinomycetes</taxon>
        <taxon>Kineosporiales</taxon>
        <taxon>Kineosporiaceae</taxon>
        <taxon>Quadrisphaera</taxon>
    </lineage>
</organism>
<dbReference type="Proteomes" id="UP000321234">
    <property type="component" value="Unassembled WGS sequence"/>
</dbReference>
<dbReference type="AlphaFoldDB" id="A0A5C8ZAX7"/>
<keyword evidence="4" id="KW-1185">Reference proteome</keyword>
<dbReference type="OrthoDB" id="155529at2"/>
<gene>
    <name evidence="3" type="ORF">FMM08_15360</name>
</gene>
<dbReference type="Gene3D" id="3.60.10.10">
    <property type="entry name" value="Endonuclease/exonuclease/phosphatase"/>
    <property type="match status" value="1"/>
</dbReference>
<dbReference type="Pfam" id="PF03372">
    <property type="entry name" value="Exo_endo_phos"/>
    <property type="match status" value="1"/>
</dbReference>
<dbReference type="GO" id="GO:0004519">
    <property type="term" value="F:endonuclease activity"/>
    <property type="evidence" value="ECO:0007669"/>
    <property type="project" value="UniProtKB-KW"/>
</dbReference>
<reference evidence="3 4" key="1">
    <citation type="submission" date="2019-07" db="EMBL/GenBank/DDBJ databases">
        <title>Quadrisphaera sp. strain DD2A genome sequencing and assembly.</title>
        <authorList>
            <person name="Kim I."/>
        </authorList>
    </citation>
    <scope>NUCLEOTIDE SEQUENCE [LARGE SCALE GENOMIC DNA]</scope>
    <source>
        <strain evidence="3 4">DD2A</strain>
    </source>
</reference>
<name>A0A5C8ZAX7_9ACTN</name>
<evidence type="ECO:0000256" key="1">
    <source>
        <dbReference type="SAM" id="MobiDB-lite"/>
    </source>
</evidence>
<feature type="region of interest" description="Disordered" evidence="1">
    <location>
        <begin position="84"/>
        <end position="108"/>
    </location>
</feature>
<evidence type="ECO:0000313" key="4">
    <source>
        <dbReference type="Proteomes" id="UP000321234"/>
    </source>
</evidence>
<accession>A0A5C8ZAX7</accession>
<sequence length="290" mass="29379">MRVAALNLASGRGRDGRQLGAAALRDALRGLSGCDAVALAEVDDAQPRSGGLDQAAEASAALGLDHWRMAPALEGTPGLRRDWAPLAGSLRGPVGSTGPGSDQDEARGLRGPTFGVALLVRRPVVAWHALDLGTGRGRLPLVVPDPVTGRTGVLLFPDEPRTAVAAVLGDGTVVAATHLSFAPPTALRQLRRVASWLRGLAPSGSAGPTRQVLLAGDLNLPGALVKRAAGAPTLVAAPTFPGAAPRLQLDHVVSLGAPVSATGRAEQLAVGDHRALVVDVEADQPLASGG</sequence>